<accession>A0A2I0CQN1</accession>
<dbReference type="RefSeq" id="WP_101193388.1">
    <property type="nucleotide sequence ID" value="NZ_JBICLX010000007.1"/>
</dbReference>
<dbReference type="InterPro" id="IPR005644">
    <property type="entry name" value="NolW-like"/>
</dbReference>
<evidence type="ECO:0000313" key="3">
    <source>
        <dbReference type="EMBL" id="PKF71476.1"/>
    </source>
</evidence>
<dbReference type="AlphaFoldDB" id="A0A2I0CQN1"/>
<evidence type="ECO:0000313" key="4">
    <source>
        <dbReference type="Proteomes" id="UP000242861"/>
    </source>
</evidence>
<feature type="chain" id="PRO_5014179223" evidence="1">
    <location>
        <begin position="20"/>
        <end position="268"/>
    </location>
</feature>
<dbReference type="Proteomes" id="UP000242861">
    <property type="component" value="Unassembled WGS sequence"/>
</dbReference>
<dbReference type="EMBL" id="PIYS01000014">
    <property type="protein sequence ID" value="PKF71476.1"/>
    <property type="molecule type" value="Genomic_DNA"/>
</dbReference>
<sequence length="268" mass="29290">MKAGLLALFLTFASSLSLAATEAISLNNRMAEDVIEVARSVLGHEGRVTAYGNQLIVNAPSERIEELKSLLQQLDRPARRLLISVDTQDSLQQHDQGYRVDGSARIGDVEVISGRGERHGNDQVRIINRSTQSRSGGLQQIQASEGYPALIQTGQSVPLQQRGTGPYGQVYQSTEYRNVTRGIYVTATLSGELVHITLSSHNDRLSQQHPGSIDTQLTDTRISGRLGEWITLGGISEQRSGNDSAFLRQHSTQGSQDMGLRIKVEALD</sequence>
<comment type="caution">
    <text evidence="3">The sequence shown here is derived from an EMBL/GenBank/DDBJ whole genome shotgun (WGS) entry which is preliminary data.</text>
</comment>
<dbReference type="InterPro" id="IPR038591">
    <property type="entry name" value="NolW-like_sf"/>
</dbReference>
<evidence type="ECO:0000256" key="1">
    <source>
        <dbReference type="SAM" id="SignalP"/>
    </source>
</evidence>
<name>A0A2I0CQN1_9PSED</name>
<gene>
    <name evidence="3" type="ORF">CW360_08480</name>
</gene>
<feature type="signal peptide" evidence="1">
    <location>
        <begin position="1"/>
        <end position="19"/>
    </location>
</feature>
<proteinExistence type="predicted"/>
<organism evidence="3 4">
    <name type="scientific">Pseudomonas fluvialis</name>
    <dbReference type="NCBI Taxonomy" id="1793966"/>
    <lineage>
        <taxon>Bacteria</taxon>
        <taxon>Pseudomonadati</taxon>
        <taxon>Pseudomonadota</taxon>
        <taxon>Gammaproteobacteria</taxon>
        <taxon>Pseudomonadales</taxon>
        <taxon>Pseudomonadaceae</taxon>
        <taxon>Pseudomonas</taxon>
    </lineage>
</organism>
<keyword evidence="1" id="KW-0732">Signal</keyword>
<evidence type="ECO:0000259" key="2">
    <source>
        <dbReference type="Pfam" id="PF03958"/>
    </source>
</evidence>
<dbReference type="Pfam" id="PF03958">
    <property type="entry name" value="Secretin_N"/>
    <property type="match status" value="1"/>
</dbReference>
<reference evidence="4" key="1">
    <citation type="submission" date="2017-12" db="EMBL/GenBank/DDBJ databases">
        <authorList>
            <person name="Yu X.-Y."/>
        </authorList>
    </citation>
    <scope>NUCLEOTIDE SEQUENCE [LARGE SCALE GENOMIC DNA]</scope>
    <source>
        <strain evidence="4">ZYSR67-Z</strain>
    </source>
</reference>
<feature type="domain" description="NolW-like" evidence="2">
    <location>
        <begin position="21"/>
        <end position="79"/>
    </location>
</feature>
<dbReference type="Gene3D" id="3.30.1370.120">
    <property type="match status" value="1"/>
</dbReference>
<protein>
    <submittedName>
        <fullName evidence="3">Secretin</fullName>
    </submittedName>
</protein>